<dbReference type="SUPFAM" id="SSF55856">
    <property type="entry name" value="Cytochrome b5-like heme/steroid binding domain"/>
    <property type="match status" value="1"/>
</dbReference>
<reference evidence="15 16" key="1">
    <citation type="submission" date="2023-04" db="EMBL/GenBank/DDBJ databases">
        <title>Genome of Basidiobolus ranarum AG-B5.</title>
        <authorList>
            <person name="Stajich J.E."/>
            <person name="Carter-House D."/>
            <person name="Gryganskyi A."/>
        </authorList>
    </citation>
    <scope>NUCLEOTIDE SEQUENCE [LARGE SCALE GENOMIC DNA]</scope>
    <source>
        <strain evidence="15 16">AG-B5</strain>
    </source>
</reference>
<keyword evidence="13" id="KW-1133">Transmembrane helix</keyword>
<dbReference type="PROSITE" id="PS50255">
    <property type="entry name" value="CYTOCHROME_B5_2"/>
    <property type="match status" value="1"/>
</dbReference>
<evidence type="ECO:0000256" key="9">
    <source>
        <dbReference type="ARBA" id="ARBA00023004"/>
    </source>
</evidence>
<dbReference type="InterPro" id="IPR036400">
    <property type="entry name" value="Cyt_B5-like_heme/steroid_sf"/>
</dbReference>
<dbReference type="InterPro" id="IPR001199">
    <property type="entry name" value="Cyt_B5-like_heme/steroid-bd"/>
</dbReference>
<evidence type="ECO:0000256" key="7">
    <source>
        <dbReference type="ARBA" id="ARBA00022848"/>
    </source>
</evidence>
<evidence type="ECO:0000256" key="5">
    <source>
        <dbReference type="ARBA" id="ARBA00022723"/>
    </source>
</evidence>
<proteinExistence type="inferred from homology"/>
<keyword evidence="2" id="KW-0813">Transport</keyword>
<evidence type="ECO:0000256" key="13">
    <source>
        <dbReference type="RuleBase" id="RU362121"/>
    </source>
</evidence>
<evidence type="ECO:0000256" key="4">
    <source>
        <dbReference type="ARBA" id="ARBA00022692"/>
    </source>
</evidence>
<accession>A0ABR2VZG2</accession>
<keyword evidence="10 13" id="KW-0472">Membrane</keyword>
<evidence type="ECO:0000259" key="14">
    <source>
        <dbReference type="PROSITE" id="PS50255"/>
    </source>
</evidence>
<sequence>MNKIISAEELSAHNSRSDLWFSIEGKIYDVTSFVDEHPGGEEVILEQGGLDATEAFIDVGHSDDARKILKDLYIGDLKEGDVIEKPTLSSVNQASMEREESSFLSNFGLPIIFAVLFVIYKNYF</sequence>
<evidence type="ECO:0000256" key="2">
    <source>
        <dbReference type="ARBA" id="ARBA00022448"/>
    </source>
</evidence>
<gene>
    <name evidence="15" type="ORF">K7432_007881</name>
</gene>
<evidence type="ECO:0000256" key="8">
    <source>
        <dbReference type="ARBA" id="ARBA00022982"/>
    </source>
</evidence>
<dbReference type="PANTHER" id="PTHR19359">
    <property type="entry name" value="CYTOCHROME B5"/>
    <property type="match status" value="1"/>
</dbReference>
<dbReference type="EMBL" id="JASJQH010007285">
    <property type="protein sequence ID" value="KAK9711384.1"/>
    <property type="molecule type" value="Genomic_DNA"/>
</dbReference>
<feature type="transmembrane region" description="Helical" evidence="13">
    <location>
        <begin position="103"/>
        <end position="120"/>
    </location>
</feature>
<dbReference type="InterPro" id="IPR050668">
    <property type="entry name" value="Cytochrome_b5"/>
</dbReference>
<dbReference type="PANTHER" id="PTHR19359:SF150">
    <property type="entry name" value="CYTOCHROME B5"/>
    <property type="match status" value="1"/>
</dbReference>
<evidence type="ECO:0000256" key="12">
    <source>
        <dbReference type="ARBA" id="ARBA00038168"/>
    </source>
</evidence>
<evidence type="ECO:0000256" key="3">
    <source>
        <dbReference type="ARBA" id="ARBA00022617"/>
    </source>
</evidence>
<evidence type="ECO:0000256" key="11">
    <source>
        <dbReference type="ARBA" id="ARBA00037877"/>
    </source>
</evidence>
<keyword evidence="5 13" id="KW-0479">Metal-binding</keyword>
<dbReference type="InterPro" id="IPR018506">
    <property type="entry name" value="Cyt_B5_heme-BS"/>
</dbReference>
<keyword evidence="8" id="KW-0249">Electron transport</keyword>
<dbReference type="Pfam" id="PF00173">
    <property type="entry name" value="Cyt-b5"/>
    <property type="match status" value="1"/>
</dbReference>
<dbReference type="SMART" id="SM01117">
    <property type="entry name" value="Cyt-b5"/>
    <property type="match status" value="1"/>
</dbReference>
<keyword evidence="6" id="KW-0256">Endoplasmic reticulum</keyword>
<protein>
    <recommendedName>
        <fullName evidence="14">Cytochrome b5 heme-binding domain-containing protein</fullName>
    </recommendedName>
</protein>
<comment type="caution">
    <text evidence="15">The sequence shown here is derived from an EMBL/GenBank/DDBJ whole genome shotgun (WGS) entry which is preliminary data.</text>
</comment>
<comment type="subcellular location">
    <subcellularLocation>
        <location evidence="1">Endoplasmic reticulum membrane</location>
        <topology evidence="1">Single-pass membrane protein</topology>
        <orientation evidence="1">Cytoplasmic side</orientation>
    </subcellularLocation>
    <subcellularLocation>
        <location evidence="11">Microsome membrane</location>
        <topology evidence="11">Single-pass membrane protein</topology>
        <orientation evidence="11">Cytoplasmic side</orientation>
    </subcellularLocation>
</comment>
<keyword evidence="3 13" id="KW-0349">Heme</keyword>
<feature type="domain" description="Cytochrome b5 heme-binding" evidence="14">
    <location>
        <begin position="2"/>
        <end position="78"/>
    </location>
</feature>
<keyword evidence="16" id="KW-1185">Reference proteome</keyword>
<evidence type="ECO:0000256" key="6">
    <source>
        <dbReference type="ARBA" id="ARBA00022824"/>
    </source>
</evidence>
<name>A0ABR2VZG2_9FUNG</name>
<dbReference type="PRINTS" id="PR00363">
    <property type="entry name" value="CYTOCHROMEB5"/>
</dbReference>
<dbReference type="Gene3D" id="3.10.120.10">
    <property type="entry name" value="Cytochrome b5-like heme/steroid binding domain"/>
    <property type="match status" value="1"/>
</dbReference>
<evidence type="ECO:0000256" key="1">
    <source>
        <dbReference type="ARBA" id="ARBA00004131"/>
    </source>
</evidence>
<organism evidence="15 16">
    <name type="scientific">Basidiobolus ranarum</name>
    <dbReference type="NCBI Taxonomy" id="34480"/>
    <lineage>
        <taxon>Eukaryota</taxon>
        <taxon>Fungi</taxon>
        <taxon>Fungi incertae sedis</taxon>
        <taxon>Zoopagomycota</taxon>
        <taxon>Entomophthoromycotina</taxon>
        <taxon>Basidiobolomycetes</taxon>
        <taxon>Basidiobolales</taxon>
        <taxon>Basidiobolaceae</taxon>
        <taxon>Basidiobolus</taxon>
    </lineage>
</organism>
<dbReference type="PROSITE" id="PS00191">
    <property type="entry name" value="CYTOCHROME_B5_1"/>
    <property type="match status" value="1"/>
</dbReference>
<comment type="similarity">
    <text evidence="12 13">Belongs to the cytochrome b5 family.</text>
</comment>
<keyword evidence="4 13" id="KW-0812">Transmembrane</keyword>
<dbReference type="Proteomes" id="UP001479436">
    <property type="component" value="Unassembled WGS sequence"/>
</dbReference>
<evidence type="ECO:0000313" key="16">
    <source>
        <dbReference type="Proteomes" id="UP001479436"/>
    </source>
</evidence>
<evidence type="ECO:0000313" key="15">
    <source>
        <dbReference type="EMBL" id="KAK9711384.1"/>
    </source>
</evidence>
<evidence type="ECO:0000256" key="10">
    <source>
        <dbReference type="ARBA" id="ARBA00023136"/>
    </source>
</evidence>
<keyword evidence="7" id="KW-0492">Microsome</keyword>
<keyword evidence="9 13" id="KW-0408">Iron</keyword>